<name>A0A4S8LU30_DENBC</name>
<evidence type="ECO:0000313" key="1">
    <source>
        <dbReference type="EMBL" id="THU93077.1"/>
    </source>
</evidence>
<proteinExistence type="predicted"/>
<dbReference type="OrthoDB" id="10044727at2759"/>
<dbReference type="InterPro" id="IPR036397">
    <property type="entry name" value="RNaseH_sf"/>
</dbReference>
<sequence>MAHFLNGDRSDLEDYCTGCSGWGVKWGQTWPDTPWDHGKPPTEKMALDVLATLDGILRPHKGKPESSDSKGRWMDASVQTAAAKAVGKKGGKGGRYGHARRIRERAKQSITEQDIPANLFGKWVRSRLQPDTEFAHDIQVHLLSCGKYVCSQDIVDYLARPDTVSPSTAKHWMGQFGYRFVRNHTRQYVNGHDLLPAWYSLEGHMKSWTRDNILELVNGVGCPVVIWFHDESIFYAHDRKKLQWVKNNDSPTPYAKGEGVSLMVADFVSMDYGWLCSKDNKRSARVIFRPGKNCNGYFTNEDIVAQAKVAMDILESDYPDEEHILVYDNATTHLKHAATAPSAAKMPKMVSKDLESNWGVMVPMKGPNSRFVYDEKGKKKMEKVKMADGKFGGKPYSFYFPEIDPETGLPHPKAGLFKGMVTILQERGYSDWSKVRYECEGFKCDPHKNGECCCQRKVYNEPDMVNGKSVLETTCTDQNFRVLFLPKFHCELNPIEQCWGHAKWHYRLLPALSKEEELEKNMISSLDKLDIVEI</sequence>
<dbReference type="EMBL" id="ML179259">
    <property type="protein sequence ID" value="THU93077.1"/>
    <property type="molecule type" value="Genomic_DNA"/>
</dbReference>
<keyword evidence="2" id="KW-1185">Reference proteome</keyword>
<dbReference type="PANTHER" id="PTHR35871:SF1">
    <property type="entry name" value="CXC1-LIKE CYSTEINE CLUSTER ASSOCIATED WITH KDZ TRANSPOSASES DOMAIN-CONTAINING PROTEIN"/>
    <property type="match status" value="1"/>
</dbReference>
<dbReference type="PANTHER" id="PTHR35871">
    <property type="entry name" value="EXPRESSED PROTEIN"/>
    <property type="match status" value="1"/>
</dbReference>
<dbReference type="AlphaFoldDB" id="A0A4S8LU30"/>
<evidence type="ECO:0008006" key="3">
    <source>
        <dbReference type="Google" id="ProtNLM"/>
    </source>
</evidence>
<reference evidence="1 2" key="1">
    <citation type="journal article" date="2019" name="Nat. Ecol. Evol.">
        <title>Megaphylogeny resolves global patterns of mushroom evolution.</title>
        <authorList>
            <person name="Varga T."/>
            <person name="Krizsan K."/>
            <person name="Foldi C."/>
            <person name="Dima B."/>
            <person name="Sanchez-Garcia M."/>
            <person name="Sanchez-Ramirez S."/>
            <person name="Szollosi G.J."/>
            <person name="Szarkandi J.G."/>
            <person name="Papp V."/>
            <person name="Albert L."/>
            <person name="Andreopoulos W."/>
            <person name="Angelini C."/>
            <person name="Antonin V."/>
            <person name="Barry K.W."/>
            <person name="Bougher N.L."/>
            <person name="Buchanan P."/>
            <person name="Buyck B."/>
            <person name="Bense V."/>
            <person name="Catcheside P."/>
            <person name="Chovatia M."/>
            <person name="Cooper J."/>
            <person name="Damon W."/>
            <person name="Desjardin D."/>
            <person name="Finy P."/>
            <person name="Geml J."/>
            <person name="Haridas S."/>
            <person name="Hughes K."/>
            <person name="Justo A."/>
            <person name="Karasinski D."/>
            <person name="Kautmanova I."/>
            <person name="Kiss B."/>
            <person name="Kocsube S."/>
            <person name="Kotiranta H."/>
            <person name="LaButti K.M."/>
            <person name="Lechner B.E."/>
            <person name="Liimatainen K."/>
            <person name="Lipzen A."/>
            <person name="Lukacs Z."/>
            <person name="Mihaltcheva S."/>
            <person name="Morgado L.N."/>
            <person name="Niskanen T."/>
            <person name="Noordeloos M.E."/>
            <person name="Ohm R.A."/>
            <person name="Ortiz-Santana B."/>
            <person name="Ovrebo C."/>
            <person name="Racz N."/>
            <person name="Riley R."/>
            <person name="Savchenko A."/>
            <person name="Shiryaev A."/>
            <person name="Soop K."/>
            <person name="Spirin V."/>
            <person name="Szebenyi C."/>
            <person name="Tomsovsky M."/>
            <person name="Tulloss R.E."/>
            <person name="Uehling J."/>
            <person name="Grigoriev I.V."/>
            <person name="Vagvolgyi C."/>
            <person name="Papp T."/>
            <person name="Martin F.M."/>
            <person name="Miettinen O."/>
            <person name="Hibbett D.S."/>
            <person name="Nagy L.G."/>
        </authorList>
    </citation>
    <scope>NUCLEOTIDE SEQUENCE [LARGE SCALE GENOMIC DNA]</scope>
    <source>
        <strain evidence="1 2">CBS 962.96</strain>
    </source>
</reference>
<gene>
    <name evidence="1" type="ORF">K435DRAFT_820342</name>
</gene>
<organism evidence="1 2">
    <name type="scientific">Dendrothele bispora (strain CBS 962.96)</name>
    <dbReference type="NCBI Taxonomy" id="1314807"/>
    <lineage>
        <taxon>Eukaryota</taxon>
        <taxon>Fungi</taxon>
        <taxon>Dikarya</taxon>
        <taxon>Basidiomycota</taxon>
        <taxon>Agaricomycotina</taxon>
        <taxon>Agaricomycetes</taxon>
        <taxon>Agaricomycetidae</taxon>
        <taxon>Agaricales</taxon>
        <taxon>Agaricales incertae sedis</taxon>
        <taxon>Dendrothele</taxon>
    </lineage>
</organism>
<evidence type="ECO:0000313" key="2">
    <source>
        <dbReference type="Proteomes" id="UP000297245"/>
    </source>
</evidence>
<dbReference type="GO" id="GO:0003676">
    <property type="term" value="F:nucleic acid binding"/>
    <property type="evidence" value="ECO:0007669"/>
    <property type="project" value="InterPro"/>
</dbReference>
<protein>
    <recommendedName>
        <fullName evidence="3">Tc1-like transposase DDE domain-containing protein</fullName>
    </recommendedName>
</protein>
<accession>A0A4S8LU30</accession>
<dbReference type="Proteomes" id="UP000297245">
    <property type="component" value="Unassembled WGS sequence"/>
</dbReference>
<dbReference type="Gene3D" id="3.30.420.10">
    <property type="entry name" value="Ribonuclease H-like superfamily/Ribonuclease H"/>
    <property type="match status" value="1"/>
</dbReference>